<proteinExistence type="predicted"/>
<sequence>MSRIERTETRKRGFFGMIFWWMFLAFNALMGLWIFYAIKISSEHYQATADAASQAGTAIGGTLAVGMLLWLWLFGDIILGLLVALSRGKKVTIERTIG</sequence>
<feature type="transmembrane region" description="Helical" evidence="1">
    <location>
        <begin position="58"/>
        <end position="85"/>
    </location>
</feature>
<evidence type="ECO:0000256" key="1">
    <source>
        <dbReference type="SAM" id="Phobius"/>
    </source>
</evidence>
<protein>
    <submittedName>
        <fullName evidence="2">Uncharacterized protein</fullName>
    </submittedName>
</protein>
<dbReference type="RefSeq" id="WP_024505504.1">
    <property type="nucleotide sequence ID" value="NZ_CP088147.1"/>
</dbReference>
<evidence type="ECO:0000313" key="3">
    <source>
        <dbReference type="Proteomes" id="UP001060070"/>
    </source>
</evidence>
<keyword evidence="3" id="KW-1185">Reference proteome</keyword>
<accession>A0AB38T559</accession>
<evidence type="ECO:0000313" key="2">
    <source>
        <dbReference type="EMBL" id="UTU49833.1"/>
    </source>
</evidence>
<dbReference type="EMBL" id="CP088147">
    <property type="protein sequence ID" value="UTU49833.1"/>
    <property type="molecule type" value="Genomic_DNA"/>
</dbReference>
<keyword evidence="1" id="KW-0472">Membrane</keyword>
<dbReference type="AlphaFoldDB" id="A0AB38T559"/>
<dbReference type="Proteomes" id="UP001060070">
    <property type="component" value="Chromosome"/>
</dbReference>
<keyword evidence="1" id="KW-1133">Transmembrane helix</keyword>
<gene>
    <name evidence="2" type="ORF">LRP29_20325</name>
</gene>
<name>A0AB38T559_9HYPH</name>
<keyword evidence="1" id="KW-0812">Transmembrane</keyword>
<reference evidence="2 3" key="1">
    <citation type="journal article" date="2022" name="Microbiol. Resour. Announc.">
        <title>Complete Genome Sequence of Mesorhizobium ciceri Strain R30, a Rhizobium Used as a Commercial Inoculant for Chickpea in Argentina.</title>
        <authorList>
            <person name="Foresto E."/>
            <person name="Revale S."/>
            <person name="Primo E."/>
            <person name="Nievas F."/>
            <person name="Carezzano E."/>
            <person name="Puente M."/>
            <person name="Alzari P."/>
            <person name="Mart M."/>
            <person name="Ben-Assaya M."/>
            <person name="Mornico D."/>
            <person name="Santoro M."/>
            <person name="Mart F."/>
            <person name="Giordano W."/>
            <person name="Bogino P."/>
        </authorList>
    </citation>
    <scope>NUCLEOTIDE SEQUENCE [LARGE SCALE GENOMIC DNA]</scope>
    <source>
        <strain evidence="2 3">R30</strain>
    </source>
</reference>
<organism evidence="2 3">
    <name type="scientific">Mesorhizobium ciceri</name>
    <dbReference type="NCBI Taxonomy" id="39645"/>
    <lineage>
        <taxon>Bacteria</taxon>
        <taxon>Pseudomonadati</taxon>
        <taxon>Pseudomonadota</taxon>
        <taxon>Alphaproteobacteria</taxon>
        <taxon>Hyphomicrobiales</taxon>
        <taxon>Phyllobacteriaceae</taxon>
        <taxon>Mesorhizobium</taxon>
    </lineage>
</organism>
<feature type="transmembrane region" description="Helical" evidence="1">
    <location>
        <begin position="12"/>
        <end position="38"/>
    </location>
</feature>